<proteinExistence type="predicted"/>
<dbReference type="GO" id="GO:0003676">
    <property type="term" value="F:nucleic acid binding"/>
    <property type="evidence" value="ECO:0007669"/>
    <property type="project" value="InterPro"/>
</dbReference>
<comment type="caution">
    <text evidence="1">The sequence shown here is derived from an EMBL/GenBank/DDBJ whole genome shotgun (WGS) entry which is preliminary data.</text>
</comment>
<reference evidence="2" key="1">
    <citation type="submission" date="2016-04" db="EMBL/GenBank/DDBJ databases">
        <authorList>
            <person name="Tabuchi Yagui T.R."/>
        </authorList>
    </citation>
    <scope>NUCLEOTIDE SEQUENCE [LARGE SCALE GENOMIC DNA]</scope>
</reference>
<dbReference type="InterPro" id="IPR011856">
    <property type="entry name" value="tRNA_endonuc-like_dom_sf"/>
</dbReference>
<protein>
    <submittedName>
        <fullName evidence="1">Fatty-acid oxidation protein subunit alpha</fullName>
    </submittedName>
</protein>
<evidence type="ECO:0000313" key="1">
    <source>
        <dbReference type="EMBL" id="RCJ38192.1"/>
    </source>
</evidence>
<gene>
    <name evidence="1" type="ORF">A6769_10645</name>
</gene>
<dbReference type="EMBL" id="LXQE01000125">
    <property type="protein sequence ID" value="RCJ38192.1"/>
    <property type="molecule type" value="Genomic_DNA"/>
</dbReference>
<dbReference type="SUPFAM" id="SSF52980">
    <property type="entry name" value="Restriction endonuclease-like"/>
    <property type="match status" value="1"/>
</dbReference>
<organism evidence="1 2">
    <name type="scientific">Nostoc punctiforme NIES-2108</name>
    <dbReference type="NCBI Taxonomy" id="1356359"/>
    <lineage>
        <taxon>Bacteria</taxon>
        <taxon>Bacillati</taxon>
        <taxon>Cyanobacteriota</taxon>
        <taxon>Cyanophyceae</taxon>
        <taxon>Nostocales</taxon>
        <taxon>Nostocaceae</taxon>
        <taxon>Nostoc</taxon>
    </lineage>
</organism>
<sequence>MSARDIFHEAVKRGLQKEGWVITHDPLVVKFAKDKMSVDLGAEKILAAERGSEKIAVEIKSFLGDSELFEYHAALGQFLNYRLALRLREPERVLFLAVPVSTYRSLFSRDFAQSSVQEYQVKLIVYDPKIEVIVQWQS</sequence>
<dbReference type="InterPro" id="IPR014919">
    <property type="entry name" value="XisH"/>
</dbReference>
<dbReference type="CDD" id="cd22366">
    <property type="entry name" value="XisH-like"/>
    <property type="match status" value="1"/>
</dbReference>
<accession>A0A367RSB9</accession>
<dbReference type="Gene3D" id="3.40.1350.10">
    <property type="match status" value="1"/>
</dbReference>
<dbReference type="Pfam" id="PF08814">
    <property type="entry name" value="XisH"/>
    <property type="match status" value="1"/>
</dbReference>
<dbReference type="InterPro" id="IPR011335">
    <property type="entry name" value="Restrct_endonuc-II-like"/>
</dbReference>
<evidence type="ECO:0000313" key="2">
    <source>
        <dbReference type="Proteomes" id="UP000252085"/>
    </source>
</evidence>
<name>A0A367RSB9_NOSPU</name>
<dbReference type="Proteomes" id="UP000252085">
    <property type="component" value="Unassembled WGS sequence"/>
</dbReference>
<dbReference type="AlphaFoldDB" id="A0A367RSB9"/>